<dbReference type="InterPro" id="IPR050695">
    <property type="entry name" value="N-acetylmuramoyl_amidase_3"/>
</dbReference>
<dbReference type="EMBL" id="JAGYPG010000002">
    <property type="protein sequence ID" value="MBS4195316.1"/>
    <property type="molecule type" value="Genomic_DNA"/>
</dbReference>
<dbReference type="Gene3D" id="3.30.70.1070">
    <property type="entry name" value="Sporulation related repeat"/>
    <property type="match status" value="1"/>
</dbReference>
<dbReference type="RefSeq" id="WP_213124544.1">
    <property type="nucleotide sequence ID" value="NZ_JAGYPG010000002.1"/>
</dbReference>
<dbReference type="CDD" id="cd02696">
    <property type="entry name" value="MurNAc-LAA"/>
    <property type="match status" value="1"/>
</dbReference>
<dbReference type="GO" id="GO:0030288">
    <property type="term" value="C:outer membrane-bounded periplasmic space"/>
    <property type="evidence" value="ECO:0007669"/>
    <property type="project" value="TreeGrafter"/>
</dbReference>
<evidence type="ECO:0000256" key="1">
    <source>
        <dbReference type="ARBA" id="ARBA00022801"/>
    </source>
</evidence>
<keyword evidence="1" id="KW-0378">Hydrolase</keyword>
<dbReference type="SUPFAM" id="SSF110997">
    <property type="entry name" value="Sporulation related repeat"/>
    <property type="match status" value="1"/>
</dbReference>
<accession>A0A942TEI4</accession>
<dbReference type="GO" id="GO:0008745">
    <property type="term" value="F:N-acetylmuramoyl-L-alanine amidase activity"/>
    <property type="evidence" value="ECO:0007669"/>
    <property type="project" value="InterPro"/>
</dbReference>
<name>A0A942TEI4_9BACI</name>
<dbReference type="SUPFAM" id="SSF53187">
    <property type="entry name" value="Zn-dependent exopeptidases"/>
    <property type="match status" value="1"/>
</dbReference>
<dbReference type="Gene3D" id="3.40.630.40">
    <property type="entry name" value="Zn-dependent exopeptidases"/>
    <property type="match status" value="1"/>
</dbReference>
<evidence type="ECO:0000259" key="2">
    <source>
        <dbReference type="PROSITE" id="PS51724"/>
    </source>
</evidence>
<dbReference type="PANTHER" id="PTHR30404:SF0">
    <property type="entry name" value="N-ACETYLMURAMOYL-L-ALANINE AMIDASE AMIC"/>
    <property type="match status" value="1"/>
</dbReference>
<keyword evidence="4" id="KW-1185">Reference proteome</keyword>
<dbReference type="SMART" id="SM00646">
    <property type="entry name" value="Ami_3"/>
    <property type="match status" value="1"/>
</dbReference>
<evidence type="ECO:0000313" key="3">
    <source>
        <dbReference type="EMBL" id="MBS4195316.1"/>
    </source>
</evidence>
<gene>
    <name evidence="3" type="ORF">KHA97_09630</name>
</gene>
<dbReference type="Pfam" id="PF05036">
    <property type="entry name" value="SPOR"/>
    <property type="match status" value="1"/>
</dbReference>
<dbReference type="InterPro" id="IPR002508">
    <property type="entry name" value="MurNAc-LAA_cat"/>
</dbReference>
<dbReference type="PROSITE" id="PS51724">
    <property type="entry name" value="SPOR"/>
    <property type="match status" value="1"/>
</dbReference>
<protein>
    <submittedName>
        <fullName evidence="3">N-acetylmuramoyl-L-alanine amidase</fullName>
    </submittedName>
</protein>
<dbReference type="InterPro" id="IPR036680">
    <property type="entry name" value="SPOR-like_sf"/>
</dbReference>
<comment type="caution">
    <text evidence="3">The sequence shown here is derived from an EMBL/GenBank/DDBJ whole genome shotgun (WGS) entry which is preliminary data.</text>
</comment>
<sequence length="286" mass="31128">MVNLKVIIDAGHSNNTPGKRAPDDSMREHHFNAAVTRYLDAELTNYEGVSTKFTHDPTGKNDVALKARTDAANSWKADVFVSIHANALAGKWHTGGGIETFVYKTNPKEARALATKVQAELIELTGLRNRGVKTADFHVLRESKMTAILVECGFMDNREELALLKSDDYRRKCAQAIANGLIAQYGLKRKKVVVTPTKPAPVKPQSTAPKPTPAKPTKLYRVQIGAYSKKANADAEAAKAKRAGYTPYIAVEGGLYKVQIGAYSVKANADKVAAELKKKGFSVFIA</sequence>
<dbReference type="Pfam" id="PF01520">
    <property type="entry name" value="Amidase_3"/>
    <property type="match status" value="1"/>
</dbReference>
<evidence type="ECO:0000313" key="4">
    <source>
        <dbReference type="Proteomes" id="UP000681414"/>
    </source>
</evidence>
<dbReference type="GO" id="GO:0042834">
    <property type="term" value="F:peptidoglycan binding"/>
    <property type="evidence" value="ECO:0007669"/>
    <property type="project" value="InterPro"/>
</dbReference>
<dbReference type="InterPro" id="IPR007730">
    <property type="entry name" value="SPOR-like_dom"/>
</dbReference>
<dbReference type="GO" id="GO:0009253">
    <property type="term" value="P:peptidoglycan catabolic process"/>
    <property type="evidence" value="ECO:0007669"/>
    <property type="project" value="InterPro"/>
</dbReference>
<dbReference type="PANTHER" id="PTHR30404">
    <property type="entry name" value="N-ACETYLMURAMOYL-L-ALANINE AMIDASE"/>
    <property type="match status" value="1"/>
</dbReference>
<dbReference type="AlphaFoldDB" id="A0A942TEI4"/>
<reference evidence="3 4" key="1">
    <citation type="submission" date="2021-05" db="EMBL/GenBank/DDBJ databases">
        <title>Novel Bacillus species.</title>
        <authorList>
            <person name="Liu G."/>
        </authorList>
    </citation>
    <scope>NUCLEOTIDE SEQUENCE [LARGE SCALE GENOMIC DNA]</scope>
    <source>
        <strain evidence="4">FJAT-49780</strain>
    </source>
</reference>
<organism evidence="3 4">
    <name type="scientific">Lederbergia citri</name>
    <dbReference type="NCBI Taxonomy" id="2833580"/>
    <lineage>
        <taxon>Bacteria</taxon>
        <taxon>Bacillati</taxon>
        <taxon>Bacillota</taxon>
        <taxon>Bacilli</taxon>
        <taxon>Bacillales</taxon>
        <taxon>Bacillaceae</taxon>
        <taxon>Lederbergia</taxon>
    </lineage>
</organism>
<feature type="domain" description="SPOR" evidence="2">
    <location>
        <begin position="214"/>
        <end position="286"/>
    </location>
</feature>
<proteinExistence type="predicted"/>
<dbReference type="Proteomes" id="UP000681414">
    <property type="component" value="Unassembled WGS sequence"/>
</dbReference>